<dbReference type="PANTHER" id="PTHR30069:SF42">
    <property type="entry name" value="FERRIC AEROBACTIN RECEPTOR"/>
    <property type="match status" value="1"/>
</dbReference>
<dbReference type="InterPro" id="IPR037066">
    <property type="entry name" value="Plug_dom_sf"/>
</dbReference>
<dbReference type="PROSITE" id="PS52016">
    <property type="entry name" value="TONB_DEPENDENT_REC_3"/>
    <property type="match status" value="1"/>
</dbReference>
<evidence type="ECO:0000256" key="3">
    <source>
        <dbReference type="ARBA" id="ARBA00022452"/>
    </source>
</evidence>
<dbReference type="GO" id="GO:0015344">
    <property type="term" value="F:siderophore uptake transmembrane transporter activity"/>
    <property type="evidence" value="ECO:0007669"/>
    <property type="project" value="TreeGrafter"/>
</dbReference>
<dbReference type="RefSeq" id="WP_134358453.1">
    <property type="nucleotide sequence ID" value="NZ_CP038033.1"/>
</dbReference>
<dbReference type="CDD" id="cd01347">
    <property type="entry name" value="ligand_gated_channel"/>
    <property type="match status" value="1"/>
</dbReference>
<feature type="domain" description="TonB-dependent receptor plug" evidence="11">
    <location>
        <begin position="114"/>
        <end position="212"/>
    </location>
</feature>
<reference evidence="12 13" key="1">
    <citation type="submission" date="2019-03" db="EMBL/GenBank/DDBJ databases">
        <title>The genome sequence of Nitrosococcus wardiae strain D1FHST reveals the archetypal metabolic capacity of ammonia-oxidizing Gammaproteobacteria.</title>
        <authorList>
            <person name="Wang L."/>
            <person name="Lim C.K."/>
            <person name="Hanson T.E."/>
            <person name="Dang H."/>
            <person name="Klotz M.G."/>
        </authorList>
    </citation>
    <scope>NUCLEOTIDE SEQUENCE [LARGE SCALE GENOMIC DNA]</scope>
    <source>
        <strain evidence="12 13">D1FHS</strain>
    </source>
</reference>
<proteinExistence type="inferred from homology"/>
<dbReference type="OrthoDB" id="8670144at2"/>
<evidence type="ECO:0000256" key="6">
    <source>
        <dbReference type="ARBA" id="ARBA00023136"/>
    </source>
</evidence>
<keyword evidence="2 8" id="KW-0813">Transport</keyword>
<evidence type="ECO:0000313" key="13">
    <source>
        <dbReference type="Proteomes" id="UP000294325"/>
    </source>
</evidence>
<protein>
    <submittedName>
        <fullName evidence="12">TonB-dependent receptor</fullName>
    </submittedName>
</protein>
<dbReference type="AlphaFoldDB" id="A0A4V1AW28"/>
<evidence type="ECO:0000256" key="2">
    <source>
        <dbReference type="ARBA" id="ARBA00022448"/>
    </source>
</evidence>
<evidence type="ECO:0000259" key="11">
    <source>
        <dbReference type="Pfam" id="PF07715"/>
    </source>
</evidence>
<dbReference type="Gene3D" id="2.170.130.10">
    <property type="entry name" value="TonB-dependent receptor, plug domain"/>
    <property type="match status" value="1"/>
</dbReference>
<feature type="domain" description="TonB-dependent receptor-like beta-barrel" evidence="10">
    <location>
        <begin position="309"/>
        <end position="747"/>
    </location>
</feature>
<organism evidence="12 13">
    <name type="scientific">Nitrosococcus wardiae</name>
    <dbReference type="NCBI Taxonomy" id="1814290"/>
    <lineage>
        <taxon>Bacteria</taxon>
        <taxon>Pseudomonadati</taxon>
        <taxon>Pseudomonadota</taxon>
        <taxon>Gammaproteobacteria</taxon>
        <taxon>Chromatiales</taxon>
        <taxon>Chromatiaceae</taxon>
        <taxon>Nitrosococcus</taxon>
    </lineage>
</organism>
<dbReference type="InterPro" id="IPR000531">
    <property type="entry name" value="Beta-barrel_TonB"/>
</dbReference>
<name>A0A4V1AW28_9GAMM</name>
<evidence type="ECO:0000256" key="7">
    <source>
        <dbReference type="ARBA" id="ARBA00023237"/>
    </source>
</evidence>
<accession>A0A4V1AW28</accession>
<dbReference type="Gene3D" id="2.40.170.20">
    <property type="entry name" value="TonB-dependent receptor, beta-barrel domain"/>
    <property type="match status" value="1"/>
</dbReference>
<keyword evidence="5 9" id="KW-0798">TonB box</keyword>
<dbReference type="Pfam" id="PF00593">
    <property type="entry name" value="TonB_dep_Rec_b-barrel"/>
    <property type="match status" value="1"/>
</dbReference>
<dbReference type="KEGG" id="nwr:E3U44_12200"/>
<dbReference type="Proteomes" id="UP000294325">
    <property type="component" value="Chromosome"/>
</dbReference>
<keyword evidence="13" id="KW-1185">Reference proteome</keyword>
<dbReference type="GO" id="GO:0044718">
    <property type="term" value="P:siderophore transmembrane transport"/>
    <property type="evidence" value="ECO:0007669"/>
    <property type="project" value="TreeGrafter"/>
</dbReference>
<dbReference type="PANTHER" id="PTHR30069">
    <property type="entry name" value="TONB-DEPENDENT OUTER MEMBRANE RECEPTOR"/>
    <property type="match status" value="1"/>
</dbReference>
<comment type="subcellular location">
    <subcellularLocation>
        <location evidence="1 8">Cell outer membrane</location>
        <topology evidence="1 8">Multi-pass membrane protein</topology>
    </subcellularLocation>
</comment>
<sequence>MWQIPGWRSGRWFLGLAAISPPAPHQKVNSKGLFSYKAICEGNAFSATGGRTSLQSWVTVRGLAHCSFTLGILGLLLGVPGETMADEAEGNNLKLPAIEVRAVRQAGALDTLSRYVTRITREEIEKQQETTQSVAEILGRMVPGMAPASQTFTNSNQTLRGRDVLVLIDGVPMNTNRNVSRDLFNIKASAIESIEVVHGGSSVYGGGAAGGIIYINTLQGRREEGIEFETVLGGGTSLTEMDDEALSGRLVQRVLGKKGPVDYTLSFSGEQTQGFFDAEGDRIPPEPSQGDLSDTGTLDLLGKLGYEFGADQRLELSVNYLDQEQDTDFISDPAVNDFPPGSVKAKALKGLQLDEQTANENLLLNLGYIKEDLLGSKIQAQAYYRDYHSRFFPFDGRPFSGWNAVAQTFLDSQVSGGRLTIDTPLPLLEDLDAFLLWGADINYEETEQPATIFNGDVFDASGGRVFEVTDKERTFVPETTTESYGVFGQFEVIPLDQVILRGGIRHEWVDVSFDDFVTLGQGNEIEGGEIHYSETTFNAGVVYTPVSPLDLYFNFSQSFELPDIGLQLRFAPAGFNVTDSNLEPRIIDNFEIGMRGRFGGLRISAAGFYSESDLGGVFVENFSLVQERTPEHIYGAEGSLDYIFSDQLKIGGTFTWQKGEREEPATGEDIALNGFRIPPLKLTGYVEYSPFHWWNARLQVLYSGNRDDAAEDGVGFGGREVEDYTVVDLYSSFDAGPGTLRIGIENLLNNQYHTVFGQLLRSGSNTSHLAARGATARVSYTLRW</sequence>
<evidence type="ECO:0000256" key="9">
    <source>
        <dbReference type="RuleBase" id="RU003357"/>
    </source>
</evidence>
<dbReference type="SUPFAM" id="SSF56935">
    <property type="entry name" value="Porins"/>
    <property type="match status" value="1"/>
</dbReference>
<keyword evidence="12" id="KW-0675">Receptor</keyword>
<dbReference type="InterPro" id="IPR012910">
    <property type="entry name" value="Plug_dom"/>
</dbReference>
<keyword evidence="4 8" id="KW-0812">Transmembrane</keyword>
<evidence type="ECO:0000256" key="1">
    <source>
        <dbReference type="ARBA" id="ARBA00004571"/>
    </source>
</evidence>
<dbReference type="Pfam" id="PF07715">
    <property type="entry name" value="Plug"/>
    <property type="match status" value="1"/>
</dbReference>
<evidence type="ECO:0000256" key="4">
    <source>
        <dbReference type="ARBA" id="ARBA00022692"/>
    </source>
</evidence>
<dbReference type="EMBL" id="CP038033">
    <property type="protein sequence ID" value="QBQ55185.1"/>
    <property type="molecule type" value="Genomic_DNA"/>
</dbReference>
<dbReference type="InterPro" id="IPR039426">
    <property type="entry name" value="TonB-dep_rcpt-like"/>
</dbReference>
<gene>
    <name evidence="12" type="ORF">E3U44_12200</name>
</gene>
<evidence type="ECO:0000259" key="10">
    <source>
        <dbReference type="Pfam" id="PF00593"/>
    </source>
</evidence>
<dbReference type="GO" id="GO:0009279">
    <property type="term" value="C:cell outer membrane"/>
    <property type="evidence" value="ECO:0007669"/>
    <property type="project" value="UniProtKB-SubCell"/>
</dbReference>
<dbReference type="InterPro" id="IPR036942">
    <property type="entry name" value="Beta-barrel_TonB_sf"/>
</dbReference>
<evidence type="ECO:0000256" key="8">
    <source>
        <dbReference type="PROSITE-ProRule" id="PRU01360"/>
    </source>
</evidence>
<evidence type="ECO:0000313" key="12">
    <source>
        <dbReference type="EMBL" id="QBQ55185.1"/>
    </source>
</evidence>
<comment type="similarity">
    <text evidence="8 9">Belongs to the TonB-dependent receptor family.</text>
</comment>
<keyword evidence="7 8" id="KW-0998">Cell outer membrane</keyword>
<evidence type="ECO:0000256" key="5">
    <source>
        <dbReference type="ARBA" id="ARBA00023077"/>
    </source>
</evidence>
<keyword evidence="3 8" id="KW-1134">Transmembrane beta strand</keyword>
<keyword evidence="6 8" id="KW-0472">Membrane</keyword>